<feature type="transmembrane region" description="Helical" evidence="8">
    <location>
        <begin position="152"/>
        <end position="170"/>
    </location>
</feature>
<sequence>MDAPGGRKIHSGFIPSMGGIGFILATFISVAIWFSYENLLETRFFLAAFGLIFFVGLRDDLVNLTAWQKLGAQVVAAYMVVVMTDIRLTGLYGFMGIYDIPLWSSYLLSIFTILSLTNAFNLIDGLDGLAGSLSLIPLVFLGWWFASMDMMSYSLFSFALVGGICSFLLFNWHPAKIFMGDTGSLSIGFALAVLTVYFIDTNANSLGVMGVKFAAPIATGIAILIVPIYDTSRVFIRRMMQGKSPMSPDKSHVHHFLMRMGFRHDQVTLILISLKIFFIGIIFLGSNFSDYVMLPVVILTAVIFGLKLDAITLKQVKKNNSKAPPILAKRKNKTKSTTSKTKVSAEILEDAKISNN</sequence>
<organism evidence="9 10">
    <name type="scientific">Mongoliitalea lutea</name>
    <dbReference type="NCBI Taxonomy" id="849756"/>
    <lineage>
        <taxon>Bacteria</taxon>
        <taxon>Pseudomonadati</taxon>
        <taxon>Bacteroidota</taxon>
        <taxon>Cytophagia</taxon>
        <taxon>Cytophagales</taxon>
        <taxon>Cyclobacteriaceae</taxon>
        <taxon>Mongoliitalea</taxon>
    </lineage>
</organism>
<evidence type="ECO:0000256" key="3">
    <source>
        <dbReference type="ARBA" id="ARBA00022679"/>
    </source>
</evidence>
<feature type="transmembrane region" description="Helical" evidence="8">
    <location>
        <begin position="70"/>
        <end position="94"/>
    </location>
</feature>
<comment type="caution">
    <text evidence="9">The sequence shown here is derived from an EMBL/GenBank/DDBJ whole genome shotgun (WGS) entry which is preliminary data.</text>
</comment>
<evidence type="ECO:0000256" key="1">
    <source>
        <dbReference type="ARBA" id="ARBA00004651"/>
    </source>
</evidence>
<feature type="transmembrane region" description="Helical" evidence="8">
    <location>
        <begin position="100"/>
        <end position="121"/>
    </location>
</feature>
<feature type="transmembrane region" description="Helical" evidence="8">
    <location>
        <begin position="267"/>
        <end position="285"/>
    </location>
</feature>
<feature type="transmembrane region" description="Helical" evidence="8">
    <location>
        <begin position="42"/>
        <end position="58"/>
    </location>
</feature>
<dbReference type="PANTHER" id="PTHR22926:SF3">
    <property type="entry name" value="UNDECAPRENYL-PHOSPHATE ALPHA-N-ACETYLGLUCOSAMINYL 1-PHOSPHATE TRANSFERASE"/>
    <property type="match status" value="1"/>
</dbReference>
<dbReference type="InterPro" id="IPR000715">
    <property type="entry name" value="Glycosyl_transferase_4"/>
</dbReference>
<feature type="transmembrane region" description="Helical" evidence="8">
    <location>
        <begin position="128"/>
        <end position="146"/>
    </location>
</feature>
<keyword evidence="3 9" id="KW-0808">Transferase</keyword>
<keyword evidence="2" id="KW-1003">Cell membrane</keyword>
<feature type="transmembrane region" description="Helical" evidence="8">
    <location>
        <begin position="182"/>
        <end position="199"/>
    </location>
</feature>
<evidence type="ECO:0000256" key="2">
    <source>
        <dbReference type="ARBA" id="ARBA00022475"/>
    </source>
</evidence>
<dbReference type="EMBL" id="BMYF01000009">
    <property type="protein sequence ID" value="GHB36917.1"/>
    <property type="molecule type" value="Genomic_DNA"/>
</dbReference>
<evidence type="ECO:0000256" key="4">
    <source>
        <dbReference type="ARBA" id="ARBA00022692"/>
    </source>
</evidence>
<reference evidence="9" key="2">
    <citation type="submission" date="2020-09" db="EMBL/GenBank/DDBJ databases">
        <authorList>
            <person name="Sun Q."/>
            <person name="Kim S."/>
        </authorList>
    </citation>
    <scope>NUCLEOTIDE SEQUENCE</scope>
    <source>
        <strain evidence="9">KCTC 23224</strain>
    </source>
</reference>
<evidence type="ECO:0000256" key="8">
    <source>
        <dbReference type="SAM" id="Phobius"/>
    </source>
</evidence>
<protein>
    <submittedName>
        <fullName evidence="9">Undecaprenyl-phosphate alpha-N-acetylglucosaminyl 1-phosphate transferase</fullName>
    </submittedName>
</protein>
<dbReference type="PROSITE" id="PS01348">
    <property type="entry name" value="MRAY_2"/>
    <property type="match status" value="1"/>
</dbReference>
<feature type="transmembrane region" description="Helical" evidence="8">
    <location>
        <begin position="211"/>
        <end position="229"/>
    </location>
</feature>
<proteinExistence type="predicted"/>
<accession>A0A8J3CX56</accession>
<comment type="subcellular location">
    <subcellularLocation>
        <location evidence="1">Cell membrane</location>
        <topology evidence="1">Multi-pass membrane protein</topology>
    </subcellularLocation>
</comment>
<comment type="cofactor">
    <cofactor evidence="7">
        <name>Mg(2+)</name>
        <dbReference type="ChEBI" id="CHEBI:18420"/>
    </cofactor>
</comment>
<evidence type="ECO:0000313" key="10">
    <source>
        <dbReference type="Proteomes" id="UP000642809"/>
    </source>
</evidence>
<dbReference type="AlphaFoldDB" id="A0A8J3CX56"/>
<dbReference type="PANTHER" id="PTHR22926">
    <property type="entry name" value="PHOSPHO-N-ACETYLMURAMOYL-PENTAPEPTIDE-TRANSFERASE"/>
    <property type="match status" value="1"/>
</dbReference>
<feature type="transmembrane region" description="Helical" evidence="8">
    <location>
        <begin position="12"/>
        <end position="36"/>
    </location>
</feature>
<dbReference type="GO" id="GO:0009103">
    <property type="term" value="P:lipopolysaccharide biosynthetic process"/>
    <property type="evidence" value="ECO:0007669"/>
    <property type="project" value="TreeGrafter"/>
</dbReference>
<dbReference type="CDD" id="cd06853">
    <property type="entry name" value="GT_WecA_like"/>
    <property type="match status" value="1"/>
</dbReference>
<evidence type="ECO:0000256" key="6">
    <source>
        <dbReference type="ARBA" id="ARBA00023136"/>
    </source>
</evidence>
<evidence type="ECO:0000256" key="5">
    <source>
        <dbReference type="ARBA" id="ARBA00022989"/>
    </source>
</evidence>
<dbReference type="GO" id="GO:0005886">
    <property type="term" value="C:plasma membrane"/>
    <property type="evidence" value="ECO:0007669"/>
    <property type="project" value="UniProtKB-SubCell"/>
</dbReference>
<evidence type="ECO:0000256" key="7">
    <source>
        <dbReference type="PIRSR" id="PIRSR600715-1"/>
    </source>
</evidence>
<feature type="transmembrane region" description="Helical" evidence="8">
    <location>
        <begin position="291"/>
        <end position="308"/>
    </location>
</feature>
<reference evidence="9" key="1">
    <citation type="journal article" date="2014" name="Int. J. Syst. Evol. Microbiol.">
        <title>Complete genome sequence of Corynebacterium casei LMG S-19264T (=DSM 44701T), isolated from a smear-ripened cheese.</title>
        <authorList>
            <consortium name="US DOE Joint Genome Institute (JGI-PGF)"/>
            <person name="Walter F."/>
            <person name="Albersmeier A."/>
            <person name="Kalinowski J."/>
            <person name="Ruckert C."/>
        </authorList>
    </citation>
    <scope>NUCLEOTIDE SEQUENCE</scope>
    <source>
        <strain evidence="9">KCTC 23224</strain>
    </source>
</reference>
<dbReference type="GO" id="GO:0016780">
    <property type="term" value="F:phosphotransferase activity, for other substituted phosphate groups"/>
    <property type="evidence" value="ECO:0007669"/>
    <property type="project" value="InterPro"/>
</dbReference>
<feature type="binding site" evidence="7">
    <location>
        <position position="121"/>
    </location>
    <ligand>
        <name>Mg(2+)</name>
        <dbReference type="ChEBI" id="CHEBI:18420"/>
    </ligand>
</feature>
<dbReference type="Pfam" id="PF00953">
    <property type="entry name" value="Glycos_transf_4"/>
    <property type="match status" value="1"/>
</dbReference>
<evidence type="ECO:0000313" key="9">
    <source>
        <dbReference type="EMBL" id="GHB36917.1"/>
    </source>
</evidence>
<dbReference type="GO" id="GO:0044038">
    <property type="term" value="P:cell wall macromolecule biosynthetic process"/>
    <property type="evidence" value="ECO:0007669"/>
    <property type="project" value="TreeGrafter"/>
</dbReference>
<dbReference type="Proteomes" id="UP000642809">
    <property type="component" value="Unassembled WGS sequence"/>
</dbReference>
<keyword evidence="4 8" id="KW-0812">Transmembrane</keyword>
<feature type="binding site" evidence="7">
    <location>
        <position position="181"/>
    </location>
    <ligand>
        <name>Mg(2+)</name>
        <dbReference type="ChEBI" id="CHEBI:18420"/>
    </ligand>
</feature>
<keyword evidence="5 8" id="KW-1133">Transmembrane helix</keyword>
<keyword evidence="10" id="KW-1185">Reference proteome</keyword>
<gene>
    <name evidence="9" type="ORF">GCM10008106_17750</name>
</gene>
<keyword evidence="6 8" id="KW-0472">Membrane</keyword>
<keyword evidence="7" id="KW-0479">Metal-binding</keyword>
<dbReference type="InterPro" id="IPR018480">
    <property type="entry name" value="PNAcMuramoyl-5peptid_Trfase_CS"/>
</dbReference>
<dbReference type="GO" id="GO:0071555">
    <property type="term" value="P:cell wall organization"/>
    <property type="evidence" value="ECO:0007669"/>
    <property type="project" value="TreeGrafter"/>
</dbReference>
<dbReference type="GO" id="GO:0046872">
    <property type="term" value="F:metal ion binding"/>
    <property type="evidence" value="ECO:0007669"/>
    <property type="project" value="UniProtKB-KW"/>
</dbReference>
<keyword evidence="7" id="KW-0460">Magnesium</keyword>
<name>A0A8J3CX56_9BACT</name>